<dbReference type="AlphaFoldDB" id="A0A9R1X167"/>
<comment type="caution">
    <text evidence="2">The sequence shown here is derived from an EMBL/GenBank/DDBJ whole genome shotgun (WGS) entry which is preliminary data.</text>
</comment>
<dbReference type="Proteomes" id="UP000235145">
    <property type="component" value="Unassembled WGS sequence"/>
</dbReference>
<proteinExistence type="predicted"/>
<keyword evidence="3" id="KW-1185">Reference proteome</keyword>
<feature type="compositionally biased region" description="Acidic residues" evidence="1">
    <location>
        <begin position="58"/>
        <end position="77"/>
    </location>
</feature>
<gene>
    <name evidence="2" type="ORF">LSAT_V11C800451190</name>
</gene>
<evidence type="ECO:0000313" key="2">
    <source>
        <dbReference type="EMBL" id="KAJ0194454.1"/>
    </source>
</evidence>
<feature type="region of interest" description="Disordered" evidence="1">
    <location>
        <begin position="1"/>
        <end position="79"/>
    </location>
</feature>
<dbReference type="InterPro" id="IPR012442">
    <property type="entry name" value="DUF1645_plant"/>
</dbReference>
<dbReference type="EMBL" id="NBSK02000008">
    <property type="protein sequence ID" value="KAJ0194454.1"/>
    <property type="molecule type" value="Genomic_DNA"/>
</dbReference>
<dbReference type="Pfam" id="PF07816">
    <property type="entry name" value="DUF1645"/>
    <property type="match status" value="1"/>
</dbReference>
<dbReference type="Gramene" id="rna-gnl|WGS:NBSK|LSAT_8X156720_mrna">
    <property type="protein sequence ID" value="cds-PLY63237.1"/>
    <property type="gene ID" value="gene-LSAT_8X156720"/>
</dbReference>
<dbReference type="PANTHER" id="PTHR33095">
    <property type="entry name" value="OS07G0619500 PROTEIN"/>
    <property type="match status" value="1"/>
</dbReference>
<evidence type="ECO:0000313" key="3">
    <source>
        <dbReference type="Proteomes" id="UP000235145"/>
    </source>
</evidence>
<feature type="region of interest" description="Disordered" evidence="1">
    <location>
        <begin position="257"/>
        <end position="286"/>
    </location>
</feature>
<organism evidence="2 3">
    <name type="scientific">Lactuca sativa</name>
    <name type="common">Garden lettuce</name>
    <dbReference type="NCBI Taxonomy" id="4236"/>
    <lineage>
        <taxon>Eukaryota</taxon>
        <taxon>Viridiplantae</taxon>
        <taxon>Streptophyta</taxon>
        <taxon>Embryophyta</taxon>
        <taxon>Tracheophyta</taxon>
        <taxon>Spermatophyta</taxon>
        <taxon>Magnoliopsida</taxon>
        <taxon>eudicotyledons</taxon>
        <taxon>Gunneridae</taxon>
        <taxon>Pentapetalae</taxon>
        <taxon>asterids</taxon>
        <taxon>campanulids</taxon>
        <taxon>Asterales</taxon>
        <taxon>Asteraceae</taxon>
        <taxon>Cichorioideae</taxon>
        <taxon>Cichorieae</taxon>
        <taxon>Lactucinae</taxon>
        <taxon>Lactuca</taxon>
    </lineage>
</organism>
<sequence length="314" mass="34661">MDASLFSSDGDHHSRDTDEDVDQSIDLISSEFQRQFELESNEESSSQLLSDSEVHEDCENEGEEKQEEQEEDADSDGDFTFMFIGDDELPIYADGVLEDGQIRPVFPLFDQKLLLGGEYDLEEIDRLPINPPVDNVFIESPHRSPSSTASGHEENEDSATGPYCVWSKDSATGTTAELSKKSNSTGFSKLWRLREKVGRSNSDGRDAFVFLKSSDRTTTSTSTSTTATSSSSSVKAVTGDGSFVKVNAAGGKTRVVKQVTKAKKPTVSAHEAYLRSKGGHTDEERRRSYLPYRPELMGFFTNVHGGLSKNVHPY</sequence>
<reference evidence="2 3" key="1">
    <citation type="journal article" date="2017" name="Nat. Commun.">
        <title>Genome assembly with in vitro proximity ligation data and whole-genome triplication in lettuce.</title>
        <authorList>
            <person name="Reyes-Chin-Wo S."/>
            <person name="Wang Z."/>
            <person name="Yang X."/>
            <person name="Kozik A."/>
            <person name="Arikit S."/>
            <person name="Song C."/>
            <person name="Xia L."/>
            <person name="Froenicke L."/>
            <person name="Lavelle D.O."/>
            <person name="Truco M.J."/>
            <person name="Xia R."/>
            <person name="Zhu S."/>
            <person name="Xu C."/>
            <person name="Xu H."/>
            <person name="Xu X."/>
            <person name="Cox K."/>
            <person name="Korf I."/>
            <person name="Meyers B.C."/>
            <person name="Michelmore R.W."/>
        </authorList>
    </citation>
    <scope>NUCLEOTIDE SEQUENCE [LARGE SCALE GENOMIC DNA]</scope>
    <source>
        <strain evidence="3">cv. Salinas</strain>
        <tissue evidence="2">Seedlings</tissue>
    </source>
</reference>
<dbReference type="PANTHER" id="PTHR33095:SF114">
    <property type="entry name" value="DUF1645 FAMILY PROTEIN"/>
    <property type="match status" value="1"/>
</dbReference>
<dbReference type="OrthoDB" id="1933664at2759"/>
<feature type="region of interest" description="Disordered" evidence="1">
    <location>
        <begin position="137"/>
        <end position="164"/>
    </location>
</feature>
<evidence type="ECO:0000256" key="1">
    <source>
        <dbReference type="SAM" id="MobiDB-lite"/>
    </source>
</evidence>
<protein>
    <submittedName>
        <fullName evidence="2">Uncharacterized protein</fullName>
    </submittedName>
</protein>
<name>A0A9R1X167_LACSA</name>
<accession>A0A9R1X167</accession>